<dbReference type="Gene3D" id="3.40.50.720">
    <property type="entry name" value="NAD(P)-binding Rossmann-like Domain"/>
    <property type="match status" value="1"/>
</dbReference>
<dbReference type="GO" id="GO:0070402">
    <property type="term" value="F:NADPH binding"/>
    <property type="evidence" value="ECO:0007669"/>
    <property type="project" value="TreeGrafter"/>
</dbReference>
<organism evidence="4 5">
    <name type="scientific">Candidatus Obscuribacter phosphatis</name>
    <dbReference type="NCBI Taxonomy" id="1906157"/>
    <lineage>
        <taxon>Bacteria</taxon>
        <taxon>Bacillati</taxon>
        <taxon>Candidatus Melainabacteria</taxon>
        <taxon>Candidatus Obscuribacterales</taxon>
        <taxon>Candidatus Obscuribacteraceae</taxon>
        <taxon>Candidatus Obscuribacter</taxon>
    </lineage>
</organism>
<dbReference type="InterPro" id="IPR013154">
    <property type="entry name" value="ADH-like_N"/>
</dbReference>
<proteinExistence type="predicted"/>
<evidence type="ECO:0000256" key="2">
    <source>
        <dbReference type="ARBA" id="ARBA00023002"/>
    </source>
</evidence>
<name>A0A8J7TKT1_9BACT</name>
<dbReference type="PANTHER" id="PTHR48106:SF18">
    <property type="entry name" value="QUINONE OXIDOREDUCTASE PIG3"/>
    <property type="match status" value="1"/>
</dbReference>
<dbReference type="PANTHER" id="PTHR48106">
    <property type="entry name" value="QUINONE OXIDOREDUCTASE PIG3-RELATED"/>
    <property type="match status" value="1"/>
</dbReference>
<dbReference type="Proteomes" id="UP000664277">
    <property type="component" value="Unassembled WGS sequence"/>
</dbReference>
<dbReference type="AlphaFoldDB" id="A0A8J7TKT1"/>
<keyword evidence="2" id="KW-0560">Oxidoreductase</keyword>
<gene>
    <name evidence="4" type="ORF">J0M35_05665</name>
</gene>
<dbReference type="Gene3D" id="3.90.180.10">
    <property type="entry name" value="Medium-chain alcohol dehydrogenases, catalytic domain"/>
    <property type="match status" value="1"/>
</dbReference>
<dbReference type="CDD" id="cd05276">
    <property type="entry name" value="p53_inducible_oxidoreductase"/>
    <property type="match status" value="1"/>
</dbReference>
<dbReference type="InterPro" id="IPR020843">
    <property type="entry name" value="ER"/>
</dbReference>
<dbReference type="SUPFAM" id="SSF50129">
    <property type="entry name" value="GroES-like"/>
    <property type="match status" value="1"/>
</dbReference>
<evidence type="ECO:0000256" key="1">
    <source>
        <dbReference type="ARBA" id="ARBA00022857"/>
    </source>
</evidence>
<comment type="caution">
    <text evidence="4">The sequence shown here is derived from an EMBL/GenBank/DDBJ whole genome shotgun (WGS) entry which is preliminary data.</text>
</comment>
<protein>
    <submittedName>
        <fullName evidence="4">NAD(P)H-quinone oxidoreductase</fullName>
    </submittedName>
</protein>
<feature type="domain" description="Enoyl reductase (ER)" evidence="3">
    <location>
        <begin position="10"/>
        <end position="325"/>
    </location>
</feature>
<accession>A0A8J7TKT1</accession>
<dbReference type="InterPro" id="IPR013149">
    <property type="entry name" value="ADH-like_C"/>
</dbReference>
<dbReference type="GO" id="GO:0016651">
    <property type="term" value="F:oxidoreductase activity, acting on NAD(P)H"/>
    <property type="evidence" value="ECO:0007669"/>
    <property type="project" value="TreeGrafter"/>
</dbReference>
<evidence type="ECO:0000313" key="5">
    <source>
        <dbReference type="Proteomes" id="UP000664277"/>
    </source>
</evidence>
<dbReference type="NCBIfam" id="TIGR02824">
    <property type="entry name" value="quinone_pig3"/>
    <property type="match status" value="1"/>
</dbReference>
<dbReference type="EMBL" id="JAFLCK010000005">
    <property type="protein sequence ID" value="MBN8659829.1"/>
    <property type="molecule type" value="Genomic_DNA"/>
</dbReference>
<evidence type="ECO:0000313" key="4">
    <source>
        <dbReference type="EMBL" id="MBN8659829.1"/>
    </source>
</evidence>
<evidence type="ECO:0000259" key="3">
    <source>
        <dbReference type="SMART" id="SM00829"/>
    </source>
</evidence>
<dbReference type="InterPro" id="IPR036291">
    <property type="entry name" value="NAD(P)-bd_dom_sf"/>
</dbReference>
<dbReference type="Pfam" id="PF08240">
    <property type="entry name" value="ADH_N"/>
    <property type="match status" value="1"/>
</dbReference>
<dbReference type="InterPro" id="IPR011032">
    <property type="entry name" value="GroES-like_sf"/>
</dbReference>
<dbReference type="SUPFAM" id="SSF51735">
    <property type="entry name" value="NAD(P)-binding Rossmann-fold domains"/>
    <property type="match status" value="1"/>
</dbReference>
<dbReference type="SMART" id="SM00829">
    <property type="entry name" value="PKS_ER"/>
    <property type="match status" value="1"/>
</dbReference>
<reference evidence="4" key="1">
    <citation type="submission" date="2021-02" db="EMBL/GenBank/DDBJ databases">
        <title>Genome-Resolved Metagenomics of a Microbial Community Performing Photosynthetic Biological Nutrient Removal.</title>
        <authorList>
            <person name="Mcdaniel E.A."/>
        </authorList>
    </citation>
    <scope>NUCLEOTIDE SEQUENCE</scope>
    <source>
        <strain evidence="4">UWPOB_OBS1</strain>
    </source>
</reference>
<keyword evidence="1" id="KW-0521">NADP</keyword>
<dbReference type="Pfam" id="PF00107">
    <property type="entry name" value="ADH_zinc_N"/>
    <property type="match status" value="1"/>
</dbReference>
<sequence length="327" mass="35226">MRSIIVSEPGAAEVLKIVEREKPVVGKDELLVKVCAFGLNRADIAQRLGRYPAPQGVPADVPGLEYAGEVEAVGGSVSKFKKGDRVFGLVGGGSYQEYLLVHADTAMPIPKDISFAHAAAYPEAFVTAFDAMVLQGKLKPGMKVLISAVGSGVGLAAAQIAKLYRAKALGTSRTQDKLDRAKALIGEGFTTLKCDKDASFSRQVKESFGDIDLFVELVGGKYVEEDIKCAAAKATIMLIGLLGGTLTELSLNLILMKRLKLIGTSMRSRTLEEKIALTKRFESELLPFIANQELEANLDCTMPFEQIVQAHKMMEADANFGKIVMVI</sequence>
<dbReference type="InterPro" id="IPR014189">
    <property type="entry name" value="Quinone_OxRdtase_PIG3"/>
</dbReference>